<dbReference type="Proteomes" id="UP000694580">
    <property type="component" value="Chromosome 12"/>
</dbReference>
<evidence type="ECO:0000313" key="18">
    <source>
        <dbReference type="Ensembl" id="ENSDCDP00010052293.1"/>
    </source>
</evidence>
<dbReference type="GO" id="GO:0048188">
    <property type="term" value="C:Set1C/COMPASS complex"/>
    <property type="evidence" value="ECO:0007669"/>
    <property type="project" value="TreeGrafter"/>
</dbReference>
<evidence type="ECO:0000256" key="16">
    <source>
        <dbReference type="SAM" id="MobiDB-lite"/>
    </source>
</evidence>
<evidence type="ECO:0000313" key="19">
    <source>
        <dbReference type="Proteomes" id="UP000694580"/>
    </source>
</evidence>
<evidence type="ECO:0000256" key="12">
    <source>
        <dbReference type="ARBA" id="ARBA00023212"/>
    </source>
</evidence>
<keyword evidence="15" id="KW-0175">Coiled coil</keyword>
<dbReference type="Pfam" id="PF00241">
    <property type="entry name" value="Cofilin_ADF"/>
    <property type="match status" value="2"/>
</dbReference>
<evidence type="ECO:0000256" key="10">
    <source>
        <dbReference type="ARBA" id="ARBA00023163"/>
    </source>
</evidence>
<dbReference type="Gene3D" id="3.40.20.10">
    <property type="entry name" value="Severin"/>
    <property type="match status" value="2"/>
</dbReference>
<keyword evidence="9" id="KW-0805">Transcription regulation</keyword>
<keyword evidence="8" id="KW-0677">Repeat</keyword>
<keyword evidence="6" id="KW-0963">Cytoplasm</keyword>
<dbReference type="PROSITE" id="PS50294">
    <property type="entry name" value="WD_REPEATS_REGION"/>
    <property type="match status" value="2"/>
</dbReference>
<evidence type="ECO:0000256" key="14">
    <source>
        <dbReference type="PROSITE-ProRule" id="PRU00221"/>
    </source>
</evidence>
<accession>A0AAY4E3T2</accession>
<keyword evidence="10" id="KW-0804">Transcription</keyword>
<dbReference type="GO" id="GO:0005856">
    <property type="term" value="C:cytoskeleton"/>
    <property type="evidence" value="ECO:0007669"/>
    <property type="project" value="UniProtKB-SubCell"/>
</dbReference>
<reference evidence="18 19" key="1">
    <citation type="submission" date="2020-06" db="EMBL/GenBank/DDBJ databases">
        <authorList>
            <consortium name="Wellcome Sanger Institute Data Sharing"/>
        </authorList>
    </citation>
    <scope>NUCLEOTIDE SEQUENCE [LARGE SCALE GENOMIC DNA]</scope>
</reference>
<evidence type="ECO:0000256" key="3">
    <source>
        <dbReference type="ARBA" id="ARBA00005616"/>
    </source>
</evidence>
<feature type="coiled-coil region" evidence="15">
    <location>
        <begin position="415"/>
        <end position="442"/>
    </location>
</feature>
<dbReference type="GO" id="GO:0140744">
    <property type="term" value="P:negative regulation of lncRNA transcription"/>
    <property type="evidence" value="ECO:0007669"/>
    <property type="project" value="UniProtKB-ARBA"/>
</dbReference>
<dbReference type="PROSITE" id="PS50082">
    <property type="entry name" value="WD_REPEATS_2"/>
    <property type="match status" value="3"/>
</dbReference>
<feature type="compositionally biased region" description="Gly residues" evidence="16">
    <location>
        <begin position="586"/>
        <end position="596"/>
    </location>
</feature>
<dbReference type="InterPro" id="IPR001680">
    <property type="entry name" value="WD40_rpt"/>
</dbReference>
<evidence type="ECO:0000256" key="15">
    <source>
        <dbReference type="SAM" id="Coils"/>
    </source>
</evidence>
<comment type="subcellular location">
    <subcellularLocation>
        <location evidence="2">Cytoplasm</location>
        <location evidence="2">Cytoskeleton</location>
    </subcellularLocation>
    <subcellularLocation>
        <location evidence="1">Nucleus</location>
    </subcellularLocation>
</comment>
<dbReference type="InterPro" id="IPR036322">
    <property type="entry name" value="WD40_repeat_dom_sf"/>
</dbReference>
<dbReference type="SMART" id="SM00102">
    <property type="entry name" value="ADF"/>
    <property type="match status" value="1"/>
</dbReference>
<feature type="domain" description="ADF-H" evidence="17">
    <location>
        <begin position="424"/>
        <end position="559"/>
    </location>
</feature>
<dbReference type="GO" id="GO:0003682">
    <property type="term" value="F:chromatin binding"/>
    <property type="evidence" value="ECO:0007669"/>
    <property type="project" value="TreeGrafter"/>
</dbReference>
<protein>
    <recommendedName>
        <fullName evidence="17">ADF-H domain-containing protein</fullName>
    </recommendedName>
</protein>
<evidence type="ECO:0000256" key="4">
    <source>
        <dbReference type="ARBA" id="ARBA00009557"/>
    </source>
</evidence>
<dbReference type="SMART" id="SM00320">
    <property type="entry name" value="WD40"/>
    <property type="match status" value="6"/>
</dbReference>
<comment type="similarity">
    <text evidence="4">Belongs to the actin-binding proteins ADF family. Twinfilin subfamily.</text>
</comment>
<evidence type="ECO:0000256" key="5">
    <source>
        <dbReference type="ARBA" id="ARBA00022472"/>
    </source>
</evidence>
<dbReference type="InterPro" id="IPR002108">
    <property type="entry name" value="ADF-H"/>
</dbReference>
<evidence type="ECO:0000256" key="7">
    <source>
        <dbReference type="ARBA" id="ARBA00022574"/>
    </source>
</evidence>
<evidence type="ECO:0000256" key="2">
    <source>
        <dbReference type="ARBA" id="ARBA00004245"/>
    </source>
</evidence>
<dbReference type="FunFam" id="3.40.20.10:FF:000007">
    <property type="entry name" value="Twinfilin-1 isoform 1"/>
    <property type="match status" value="1"/>
</dbReference>
<dbReference type="PROSITE" id="PS51263">
    <property type="entry name" value="ADF_H"/>
    <property type="match status" value="1"/>
</dbReference>
<evidence type="ECO:0000256" key="1">
    <source>
        <dbReference type="ARBA" id="ARBA00004123"/>
    </source>
</evidence>
<dbReference type="GeneTree" id="ENSGT00530000063965"/>
<gene>
    <name evidence="18" type="primary">wdr82</name>
</gene>
<dbReference type="SUPFAM" id="SSF55753">
    <property type="entry name" value="Actin depolymerizing proteins"/>
    <property type="match status" value="2"/>
</dbReference>
<keyword evidence="5" id="KW-0806">Transcription termination</keyword>
<dbReference type="PANTHER" id="PTHR19861:SF0">
    <property type="entry name" value="WD REPEAT-CONTAINING PROTEIN 82"/>
    <property type="match status" value="1"/>
</dbReference>
<evidence type="ECO:0000256" key="11">
    <source>
        <dbReference type="ARBA" id="ARBA00023203"/>
    </source>
</evidence>
<dbReference type="Pfam" id="PF00400">
    <property type="entry name" value="WD40"/>
    <property type="match status" value="3"/>
</dbReference>
<dbReference type="GO" id="GO:0006353">
    <property type="term" value="P:DNA-templated transcription termination"/>
    <property type="evidence" value="ECO:0007669"/>
    <property type="project" value="UniProtKB-KW"/>
</dbReference>
<dbReference type="Ensembl" id="ENSDCDT00010062775.1">
    <property type="protein sequence ID" value="ENSDCDP00010052293.1"/>
    <property type="gene ID" value="ENSDCDG00010030555.1"/>
</dbReference>
<dbReference type="CDD" id="cd00200">
    <property type="entry name" value="WD40"/>
    <property type="match status" value="1"/>
</dbReference>
<evidence type="ECO:0000256" key="9">
    <source>
        <dbReference type="ARBA" id="ARBA00023015"/>
    </source>
</evidence>
<feature type="region of interest" description="Disordered" evidence="16">
    <location>
        <begin position="560"/>
        <end position="596"/>
    </location>
</feature>
<evidence type="ECO:0000256" key="8">
    <source>
        <dbReference type="ARBA" id="ARBA00022737"/>
    </source>
</evidence>
<keyword evidence="11" id="KW-0009">Actin-binding</keyword>
<sequence>MKLTDNVLRSFRVAKVFRENSDKINCFDFSSNGETVISSSDDDSIVLYDCQEGKPKRTLYSKKYGVDLIRYTHAANTVVYSSNKIDDTIRYLSLHDNKYIRYFPGHNKRVVALSMSPVDDTFISGSLDKTIRLWDLRSPNCQGLMHLQGKPVCSFDPEGLIFAAGVNSEMVKLYDLRSFDKGPFATFKLQYDRACEWTGLKFSNDGKLILVSTNGGTLRLLDAFKGAVLHSFGGYNNSKGVVLEASFTPDSQFIMIGSEDGKIHVWNAESGMKVAVLDGKHTGPVTCLQFNPKFMTFASACSNMLVLGAYRESSQTWDRDYDHYLLPLLNDQEPCYIMYRLDSQSAQGFEWIFISWSPDQSAVGVTHYAGSIVRLKMLYFGGGHIKDEIFGTVLEDISLQGYQRYVSSCSGPAPLTAAEQELQRIKITEQAAKRALQQLSERHINYIQLRLDTEKETIELVHTNATETRDLPRRIPTDTPRYHFFLFKHSYKGDYIESVVFIYSMPGYSCSIKERMLYSSCKSRLLEEVERDYHLEVAKKMEIDSGDELTEEFLYEEVHPKQHAHKQAFAKPRGPAGKRGNKRLIRGGGGENGENS</sequence>
<keyword evidence="7 14" id="KW-0853">WD repeat</keyword>
<feature type="repeat" description="WD" evidence="14">
    <location>
        <begin position="17"/>
        <end position="58"/>
    </location>
</feature>
<dbReference type="PROSITE" id="PS00678">
    <property type="entry name" value="WD_REPEATS_1"/>
    <property type="match status" value="1"/>
</dbReference>
<reference evidence="18" key="2">
    <citation type="submission" date="2025-08" db="UniProtKB">
        <authorList>
            <consortium name="Ensembl"/>
        </authorList>
    </citation>
    <scope>IDENTIFICATION</scope>
</reference>
<dbReference type="GO" id="GO:0110064">
    <property type="term" value="P:lncRNA catabolic process"/>
    <property type="evidence" value="ECO:0007669"/>
    <property type="project" value="UniProtKB-ARBA"/>
</dbReference>
<dbReference type="SUPFAM" id="SSF50978">
    <property type="entry name" value="WD40 repeat-like"/>
    <property type="match status" value="1"/>
</dbReference>
<dbReference type="InterPro" id="IPR037867">
    <property type="entry name" value="Swd2/WDR82"/>
</dbReference>
<dbReference type="PANTHER" id="PTHR19861">
    <property type="entry name" value="WD40 REPEAT PROTEIN SWD2"/>
    <property type="match status" value="1"/>
</dbReference>
<comment type="similarity">
    <text evidence="3">Belongs to the WD repeat SWD2 family.</text>
</comment>
<keyword evidence="13" id="KW-0539">Nucleus</keyword>
<dbReference type="GO" id="GO:0003779">
    <property type="term" value="F:actin binding"/>
    <property type="evidence" value="ECO:0007669"/>
    <property type="project" value="UniProtKB-KW"/>
</dbReference>
<dbReference type="CDD" id="cd11284">
    <property type="entry name" value="ADF_Twf-C_like"/>
    <property type="match status" value="1"/>
</dbReference>
<dbReference type="InterPro" id="IPR019775">
    <property type="entry name" value="WD40_repeat_CS"/>
</dbReference>
<evidence type="ECO:0000256" key="6">
    <source>
        <dbReference type="ARBA" id="ARBA00022490"/>
    </source>
</evidence>
<dbReference type="GO" id="GO:0071027">
    <property type="term" value="P:nuclear RNA surveillance"/>
    <property type="evidence" value="ECO:0007669"/>
    <property type="project" value="UniProtKB-ARBA"/>
</dbReference>
<dbReference type="FunFam" id="2.130.10.10:FF:000065">
    <property type="entry name" value="WD repeat-containing protein 82"/>
    <property type="match status" value="1"/>
</dbReference>
<evidence type="ECO:0000259" key="17">
    <source>
        <dbReference type="PROSITE" id="PS51263"/>
    </source>
</evidence>
<organism evidence="18 19">
    <name type="scientific">Denticeps clupeoides</name>
    <name type="common">denticle herring</name>
    <dbReference type="NCBI Taxonomy" id="299321"/>
    <lineage>
        <taxon>Eukaryota</taxon>
        <taxon>Metazoa</taxon>
        <taxon>Chordata</taxon>
        <taxon>Craniata</taxon>
        <taxon>Vertebrata</taxon>
        <taxon>Euteleostomi</taxon>
        <taxon>Actinopterygii</taxon>
        <taxon>Neopterygii</taxon>
        <taxon>Teleostei</taxon>
        <taxon>Clupei</taxon>
        <taxon>Clupeiformes</taxon>
        <taxon>Denticipitoidei</taxon>
        <taxon>Denticipitidae</taxon>
        <taxon>Denticeps</taxon>
    </lineage>
</organism>
<proteinExistence type="inferred from homology"/>
<dbReference type="AlphaFoldDB" id="A0AAY4E3T2"/>
<keyword evidence="19" id="KW-1185">Reference proteome</keyword>
<dbReference type="CDD" id="cd11285">
    <property type="entry name" value="ADF_Twf-N_like"/>
    <property type="match status" value="1"/>
</dbReference>
<keyword evidence="12" id="KW-0206">Cytoskeleton</keyword>
<reference evidence="18" key="3">
    <citation type="submission" date="2025-09" db="UniProtKB">
        <authorList>
            <consortium name="Ensembl"/>
        </authorList>
    </citation>
    <scope>IDENTIFICATION</scope>
</reference>
<dbReference type="GO" id="GO:0032785">
    <property type="term" value="P:negative regulation of DNA-templated transcription, elongation"/>
    <property type="evidence" value="ECO:0007669"/>
    <property type="project" value="UniProtKB-ARBA"/>
</dbReference>
<name>A0AAY4E3T2_9TELE</name>
<evidence type="ECO:0000256" key="13">
    <source>
        <dbReference type="ARBA" id="ARBA00023242"/>
    </source>
</evidence>
<dbReference type="InterPro" id="IPR015943">
    <property type="entry name" value="WD40/YVTN_repeat-like_dom_sf"/>
</dbReference>
<feature type="repeat" description="WD" evidence="14">
    <location>
        <begin position="103"/>
        <end position="138"/>
    </location>
</feature>
<dbReference type="Gene3D" id="2.130.10.10">
    <property type="entry name" value="YVTN repeat-like/Quinoprotein amine dehydrogenase"/>
    <property type="match status" value="1"/>
</dbReference>
<feature type="repeat" description="WD" evidence="14">
    <location>
        <begin position="235"/>
        <end position="276"/>
    </location>
</feature>
<dbReference type="InterPro" id="IPR029006">
    <property type="entry name" value="ADF-H/Gelsolin-like_dom_sf"/>
</dbReference>